<dbReference type="InterPro" id="IPR016181">
    <property type="entry name" value="Acyl_CoA_acyltransferase"/>
</dbReference>
<dbReference type="PROSITE" id="PS51729">
    <property type="entry name" value="GNAT_YJDJ"/>
    <property type="match status" value="1"/>
</dbReference>
<dbReference type="Proteomes" id="UP000297946">
    <property type="component" value="Unassembled WGS sequence"/>
</dbReference>
<evidence type="ECO:0000313" key="6">
    <source>
        <dbReference type="Proteomes" id="UP000297946"/>
    </source>
</evidence>
<dbReference type="Gene3D" id="3.40.630.30">
    <property type="match status" value="1"/>
</dbReference>
<evidence type="ECO:0000313" key="3">
    <source>
        <dbReference type="EMBL" id="TGJ98824.1"/>
    </source>
</evidence>
<evidence type="ECO:0000313" key="5">
    <source>
        <dbReference type="Proteomes" id="UP000297273"/>
    </source>
</evidence>
<keyword evidence="3" id="KW-0808">Transferase</keyword>
<dbReference type="OrthoDB" id="9793389at2"/>
<protein>
    <submittedName>
        <fullName evidence="3">N-acetyltransferase</fullName>
    </submittedName>
</protein>
<evidence type="ECO:0000259" key="2">
    <source>
        <dbReference type="PROSITE" id="PS51729"/>
    </source>
</evidence>
<dbReference type="AlphaFoldDB" id="A0A5F1ZUF4"/>
<accession>A0A5F1ZUF4</accession>
<organism evidence="3 6">
    <name type="scientific">Leptospira langatensis</name>
    <dbReference type="NCBI Taxonomy" id="2484983"/>
    <lineage>
        <taxon>Bacteria</taxon>
        <taxon>Pseudomonadati</taxon>
        <taxon>Spirochaetota</taxon>
        <taxon>Spirochaetia</taxon>
        <taxon>Leptospirales</taxon>
        <taxon>Leptospiraceae</taxon>
        <taxon>Leptospira</taxon>
    </lineage>
</organism>
<dbReference type="EMBL" id="RQER01000010">
    <property type="protein sequence ID" value="TGJ98824.1"/>
    <property type="molecule type" value="Genomic_DNA"/>
</dbReference>
<keyword evidence="5" id="KW-1185">Reference proteome</keyword>
<feature type="domain" description="N-acetyltransferase" evidence="2">
    <location>
        <begin position="5"/>
        <end position="91"/>
    </location>
</feature>
<reference evidence="4" key="1">
    <citation type="submission" date="2018-10" db="EMBL/GenBank/DDBJ databases">
        <authorList>
            <person name="Vincent A.T."/>
            <person name="Schiettekatte O."/>
            <person name="Bourhy P."/>
            <person name="Veyrier F.J."/>
            <person name="Picardeau M."/>
        </authorList>
    </citation>
    <scope>NUCLEOTIDE SEQUENCE</scope>
    <source>
        <strain evidence="4">201702690</strain>
    </source>
</reference>
<dbReference type="Pfam" id="PF14542">
    <property type="entry name" value="Acetyltransf_CG"/>
    <property type="match status" value="1"/>
</dbReference>
<gene>
    <name evidence="3" type="ORF">EHO57_14975</name>
    <name evidence="4" type="ORF">EHQ53_11525</name>
</gene>
<evidence type="ECO:0000313" key="4">
    <source>
        <dbReference type="EMBL" id="TGL40609.1"/>
    </source>
</evidence>
<dbReference type="GO" id="GO:0016747">
    <property type="term" value="F:acyltransferase activity, transferring groups other than amino-acyl groups"/>
    <property type="evidence" value="ECO:0007669"/>
    <property type="project" value="InterPro"/>
</dbReference>
<sequence>MSAVEHDTSAKKFFILEEGREAHLMYREIGAGIWDLYHTFVPSEFRGQGIASKLAEKALNEARKLGKKIIPNCSYVQTYLKRHPEFADLAIE</sequence>
<dbReference type="SUPFAM" id="SSF55729">
    <property type="entry name" value="Acyl-CoA N-acyltransferases (Nat)"/>
    <property type="match status" value="1"/>
</dbReference>
<reference evidence="5 6" key="2">
    <citation type="journal article" date="2019" name="PLoS Negl. Trop. Dis.">
        <title>Revisiting the worldwide diversity of Leptospira species in the environment.</title>
        <authorList>
            <person name="Vincent A.T."/>
            <person name="Schiettekatte O."/>
            <person name="Bourhy P."/>
            <person name="Veyrier F.J."/>
            <person name="Picardeau M."/>
        </authorList>
    </citation>
    <scope>NUCLEOTIDE SEQUENCE [LARGE SCALE GENOMIC DNA]</scope>
    <source>
        <strain evidence="5">201702690</strain>
        <strain evidence="3 6">SSW18</strain>
    </source>
</reference>
<dbReference type="InterPro" id="IPR031165">
    <property type="entry name" value="GNAT_YJDJ"/>
</dbReference>
<name>A0A5F1ZUF4_9LEPT</name>
<feature type="domain" description="N-acetyltransferase" evidence="1">
    <location>
        <begin position="1"/>
        <end position="92"/>
    </location>
</feature>
<dbReference type="PANTHER" id="PTHR31435">
    <property type="entry name" value="PROTEIN NATD1"/>
    <property type="match status" value="1"/>
</dbReference>
<dbReference type="PANTHER" id="PTHR31435:SF9">
    <property type="entry name" value="PROTEIN NATD1"/>
    <property type="match status" value="1"/>
</dbReference>
<dbReference type="EMBL" id="RQGC01000007">
    <property type="protein sequence ID" value="TGL40609.1"/>
    <property type="molecule type" value="Genomic_DNA"/>
</dbReference>
<dbReference type="CDD" id="cd04301">
    <property type="entry name" value="NAT_SF"/>
    <property type="match status" value="1"/>
</dbReference>
<dbReference type="Proteomes" id="UP000297273">
    <property type="component" value="Unassembled WGS sequence"/>
</dbReference>
<dbReference type="InterPro" id="IPR045057">
    <property type="entry name" value="Gcn5-rel_NAT"/>
</dbReference>
<dbReference type="PROSITE" id="PS51186">
    <property type="entry name" value="GNAT"/>
    <property type="match status" value="1"/>
</dbReference>
<dbReference type="RefSeq" id="WP_135645925.1">
    <property type="nucleotide sequence ID" value="NZ_RQER01000010.1"/>
</dbReference>
<comment type="caution">
    <text evidence="3">The sequence shown here is derived from an EMBL/GenBank/DDBJ whole genome shotgun (WGS) entry which is preliminary data.</text>
</comment>
<dbReference type="InterPro" id="IPR000182">
    <property type="entry name" value="GNAT_dom"/>
</dbReference>
<proteinExistence type="predicted"/>
<evidence type="ECO:0000259" key="1">
    <source>
        <dbReference type="PROSITE" id="PS51186"/>
    </source>
</evidence>